<feature type="region of interest" description="Disordered" evidence="1">
    <location>
        <begin position="174"/>
        <end position="196"/>
    </location>
</feature>
<dbReference type="RefSeq" id="WP_057898247.1">
    <property type="nucleotide sequence ID" value="NZ_CP080764.1"/>
</dbReference>
<keyword evidence="2" id="KW-0472">Membrane</keyword>
<reference evidence="3 6" key="2">
    <citation type="submission" date="2021-08" db="EMBL/GenBank/DDBJ databases">
        <title>Complete genome sequence of the strain Aneurinibacillus thermoaerophilus CCM 8960.</title>
        <authorList>
            <person name="Musilova J."/>
            <person name="Kourilova X."/>
            <person name="Pernicova I."/>
            <person name="Bezdicek M."/>
            <person name="Lengerova M."/>
            <person name="Obruca S."/>
            <person name="Sedlar K."/>
        </authorList>
    </citation>
    <scope>NUCLEOTIDE SEQUENCE [LARGE SCALE GENOMIC DNA]</scope>
    <source>
        <strain evidence="3 6">CCM 8960</strain>
    </source>
</reference>
<evidence type="ECO:0000256" key="1">
    <source>
        <dbReference type="SAM" id="MobiDB-lite"/>
    </source>
</evidence>
<dbReference type="Proteomes" id="UP000198956">
    <property type="component" value="Unassembled WGS sequence"/>
</dbReference>
<evidence type="ECO:0000313" key="5">
    <source>
        <dbReference type="Proteomes" id="UP000198956"/>
    </source>
</evidence>
<evidence type="ECO:0000256" key="2">
    <source>
        <dbReference type="SAM" id="Phobius"/>
    </source>
</evidence>
<keyword evidence="2" id="KW-0812">Transmembrane</keyword>
<evidence type="ECO:0000313" key="6">
    <source>
        <dbReference type="Proteomes" id="UP000826616"/>
    </source>
</evidence>
<feature type="transmembrane region" description="Helical" evidence="2">
    <location>
        <begin position="37"/>
        <end position="55"/>
    </location>
</feature>
<dbReference type="OrthoDB" id="2375554at2"/>
<dbReference type="EMBL" id="FNDE01000040">
    <property type="protein sequence ID" value="SDH65920.1"/>
    <property type="molecule type" value="Genomic_DNA"/>
</dbReference>
<reference evidence="4 5" key="1">
    <citation type="submission" date="2016-10" db="EMBL/GenBank/DDBJ databases">
        <authorList>
            <person name="de Groot N.N."/>
        </authorList>
    </citation>
    <scope>NUCLEOTIDE SEQUENCE [LARGE SCALE GENOMIC DNA]</scope>
    <source>
        <strain evidence="4 5">L 420-91</strain>
    </source>
</reference>
<dbReference type="EMBL" id="CP080764">
    <property type="protein sequence ID" value="QYY41743.1"/>
    <property type="molecule type" value="Genomic_DNA"/>
</dbReference>
<dbReference type="Pfam" id="PF09581">
    <property type="entry name" value="Spore_III_AF"/>
    <property type="match status" value="1"/>
</dbReference>
<proteinExistence type="predicted"/>
<name>A0A1G8E891_ANETH</name>
<evidence type="ECO:0000313" key="3">
    <source>
        <dbReference type="EMBL" id="QYY41743.1"/>
    </source>
</evidence>
<dbReference type="NCBIfam" id="TIGR02896">
    <property type="entry name" value="spore_III_AF"/>
    <property type="match status" value="1"/>
</dbReference>
<organism evidence="4 5">
    <name type="scientific">Aneurinibacillus thermoaerophilus</name>
    <dbReference type="NCBI Taxonomy" id="143495"/>
    <lineage>
        <taxon>Bacteria</taxon>
        <taxon>Bacillati</taxon>
        <taxon>Bacillota</taxon>
        <taxon>Bacilli</taxon>
        <taxon>Bacillales</taxon>
        <taxon>Paenibacillaceae</taxon>
        <taxon>Aneurinibacillus group</taxon>
        <taxon>Aneurinibacillus</taxon>
    </lineage>
</organism>
<dbReference type="InterPro" id="IPR014245">
    <property type="entry name" value="Spore_III_AF"/>
</dbReference>
<sequence length="226" mass="24698">MMAMLVLWLKKLILLVLLATFLDLLLPSSAYSKYVKLAMGLIILLALLSPILDLFHKDISLTQLSFTAGEAGKGAPDFARIEALAKRLAADNDEQANRYVEQQIGALIKKQIEAQHGVKVETVDVHVHPDGQKAKQPIERISIIVALDKPRETGTQEQGLGIEPMKPVKIDISLGAKPNSSTNDKPVAATTEQSHMEKSITTTISNAWNVPESTVLVTWRNTGEEG</sequence>
<accession>A0A1G8E891</accession>
<gene>
    <name evidence="3" type="primary">spoIIIAF</name>
    <name evidence="3" type="ORF">K3F53_12520</name>
    <name evidence="4" type="ORF">SAMN04489735_104027</name>
</gene>
<dbReference type="GeneID" id="97142199"/>
<keyword evidence="2" id="KW-1133">Transmembrane helix</keyword>
<dbReference type="Proteomes" id="UP000826616">
    <property type="component" value="Chromosome"/>
</dbReference>
<evidence type="ECO:0000313" key="4">
    <source>
        <dbReference type="EMBL" id="SDH65920.1"/>
    </source>
</evidence>
<protein>
    <submittedName>
        <fullName evidence="4">Stage III sporulation protein AF</fullName>
    </submittedName>
</protein>
<keyword evidence="6" id="KW-1185">Reference proteome</keyword>
<dbReference type="AlphaFoldDB" id="A0A1G8E891"/>